<dbReference type="PROSITE" id="PS51000">
    <property type="entry name" value="HTH_DEOR_2"/>
    <property type="match status" value="1"/>
</dbReference>
<dbReference type="OrthoDB" id="9815009at2"/>
<keyword evidence="5" id="KW-1185">Reference proteome</keyword>
<feature type="domain" description="HTH deoR-type" evidence="3">
    <location>
        <begin position="3"/>
        <end position="61"/>
    </location>
</feature>
<gene>
    <name evidence="4" type="ORF">EDM52_18380</name>
</gene>
<dbReference type="EMBL" id="RHHR01000036">
    <property type="protein sequence ID" value="RNB69940.1"/>
    <property type="molecule type" value="Genomic_DNA"/>
</dbReference>
<dbReference type="RefSeq" id="WP_122910411.1">
    <property type="nucleotide sequence ID" value="NZ_CBCSBE010000013.1"/>
</dbReference>
<dbReference type="Pfam" id="PF08279">
    <property type="entry name" value="HTH_11"/>
    <property type="match status" value="1"/>
</dbReference>
<accession>A0A3M8C2K6</accession>
<dbReference type="AlphaFoldDB" id="A0A3M8C2K6"/>
<evidence type="ECO:0000313" key="5">
    <source>
        <dbReference type="Proteomes" id="UP000282028"/>
    </source>
</evidence>
<proteinExistence type="predicted"/>
<dbReference type="InterPro" id="IPR026881">
    <property type="entry name" value="WYL_dom"/>
</dbReference>
<dbReference type="SMART" id="SM00420">
    <property type="entry name" value="HTH_DEOR"/>
    <property type="match status" value="1"/>
</dbReference>
<evidence type="ECO:0000256" key="1">
    <source>
        <dbReference type="ARBA" id="ARBA00023015"/>
    </source>
</evidence>
<dbReference type="InterPro" id="IPR001034">
    <property type="entry name" value="DeoR_HTH"/>
</dbReference>
<protein>
    <submittedName>
        <fullName evidence="4">YafY family transcriptional regulator</fullName>
    </submittedName>
</protein>
<evidence type="ECO:0000259" key="3">
    <source>
        <dbReference type="PROSITE" id="PS51000"/>
    </source>
</evidence>
<comment type="caution">
    <text evidence="4">The sequence shown here is derived from an EMBL/GenBank/DDBJ whole genome shotgun (WGS) entry which is preliminary data.</text>
</comment>
<dbReference type="Gene3D" id="1.10.10.10">
    <property type="entry name" value="Winged helix-like DNA-binding domain superfamily/Winged helix DNA-binding domain"/>
    <property type="match status" value="1"/>
</dbReference>
<dbReference type="Proteomes" id="UP000282028">
    <property type="component" value="Unassembled WGS sequence"/>
</dbReference>
<dbReference type="InterPro" id="IPR036390">
    <property type="entry name" value="WH_DNA-bd_sf"/>
</dbReference>
<name>A0A3M8C2K6_9BACL</name>
<dbReference type="InterPro" id="IPR057727">
    <property type="entry name" value="WCX_dom"/>
</dbReference>
<sequence length="319" mass="35953">MPKSQRLIQLIMMINAKKSFTVQELADELGLSTRTITRDLLELSELGVPLYSVQGRGGGYRLLQERILPPISFTESEALAMFIACQSLEFFGSLPFDEGARSALHKFYHYLPADVQEQIDLLRHKVAIWSPQRPMLPENLRVLLQALTQGAVVTIEYSSSEGTSKRNIQPFALYASAGYWYCPAYCFKRQDYRLFRADRIHSAQLNEETAGLEEVHKRTLVDIPDENSEQVTFVVYLTKNGVRLLESDPWLGQAIVRNTDGSGKAVVQVAKKHIPFNADFFLKMGTDAQVAAPEEAVAYIRQKIRDMAALYVAKDGPHP</sequence>
<keyword evidence="1" id="KW-0805">Transcription regulation</keyword>
<dbReference type="Pfam" id="PF25583">
    <property type="entry name" value="WCX"/>
    <property type="match status" value="1"/>
</dbReference>
<evidence type="ECO:0000313" key="4">
    <source>
        <dbReference type="EMBL" id="RNB69940.1"/>
    </source>
</evidence>
<dbReference type="InterPro" id="IPR013196">
    <property type="entry name" value="HTH_11"/>
</dbReference>
<keyword evidence="2" id="KW-0804">Transcription</keyword>
<dbReference type="PROSITE" id="PS52050">
    <property type="entry name" value="WYL"/>
    <property type="match status" value="1"/>
</dbReference>
<reference evidence="4 5" key="1">
    <citation type="submission" date="2018-10" db="EMBL/GenBank/DDBJ databases">
        <title>Phylogenomics of Brevibacillus.</title>
        <authorList>
            <person name="Dunlap C."/>
        </authorList>
    </citation>
    <scope>NUCLEOTIDE SEQUENCE [LARGE SCALE GENOMIC DNA]</scope>
    <source>
        <strain evidence="4 5">JCM 12215</strain>
    </source>
</reference>
<dbReference type="PANTHER" id="PTHR34580:SF9">
    <property type="entry name" value="SLL5097 PROTEIN"/>
    <property type="match status" value="1"/>
</dbReference>
<dbReference type="SUPFAM" id="SSF46785">
    <property type="entry name" value="Winged helix' DNA-binding domain"/>
    <property type="match status" value="1"/>
</dbReference>
<dbReference type="PANTHER" id="PTHR34580">
    <property type="match status" value="1"/>
</dbReference>
<dbReference type="PIRSF" id="PIRSF016838">
    <property type="entry name" value="PafC"/>
    <property type="match status" value="1"/>
</dbReference>
<dbReference type="InterPro" id="IPR028349">
    <property type="entry name" value="PafC-like"/>
</dbReference>
<evidence type="ECO:0000256" key="2">
    <source>
        <dbReference type="ARBA" id="ARBA00023163"/>
    </source>
</evidence>
<dbReference type="InterPro" id="IPR051534">
    <property type="entry name" value="CBASS_pafABC_assoc_protein"/>
</dbReference>
<organism evidence="4 5">
    <name type="scientific">Brevibacillus invocatus</name>
    <dbReference type="NCBI Taxonomy" id="173959"/>
    <lineage>
        <taxon>Bacteria</taxon>
        <taxon>Bacillati</taxon>
        <taxon>Bacillota</taxon>
        <taxon>Bacilli</taxon>
        <taxon>Bacillales</taxon>
        <taxon>Paenibacillaceae</taxon>
        <taxon>Brevibacillus</taxon>
    </lineage>
</organism>
<dbReference type="GO" id="GO:0003700">
    <property type="term" value="F:DNA-binding transcription factor activity"/>
    <property type="evidence" value="ECO:0007669"/>
    <property type="project" value="InterPro"/>
</dbReference>
<dbReference type="InterPro" id="IPR036388">
    <property type="entry name" value="WH-like_DNA-bd_sf"/>
</dbReference>
<dbReference type="Pfam" id="PF13280">
    <property type="entry name" value="WYL"/>
    <property type="match status" value="1"/>
</dbReference>